<dbReference type="FunFam" id="3.30.56.70:FF:000001">
    <property type="entry name" value="tRNA (guanine(26)-N(2))-dimethyltransferase"/>
    <property type="match status" value="1"/>
</dbReference>
<dbReference type="InterPro" id="IPR042296">
    <property type="entry name" value="tRNA_met_Trm1_C"/>
</dbReference>
<keyword evidence="6 9" id="KW-0694">RNA-binding</keyword>
<dbReference type="Gene3D" id="3.40.50.150">
    <property type="entry name" value="Vaccinia Virus protein VP39"/>
    <property type="match status" value="1"/>
</dbReference>
<evidence type="ECO:0000256" key="5">
    <source>
        <dbReference type="ARBA" id="ARBA00022694"/>
    </source>
</evidence>
<organism evidence="11 12">
    <name type="scientific">Tetracentron sinense</name>
    <name type="common">Spur-leaf</name>
    <dbReference type="NCBI Taxonomy" id="13715"/>
    <lineage>
        <taxon>Eukaryota</taxon>
        <taxon>Viridiplantae</taxon>
        <taxon>Streptophyta</taxon>
        <taxon>Embryophyta</taxon>
        <taxon>Tracheophyta</taxon>
        <taxon>Spermatophyta</taxon>
        <taxon>Magnoliopsida</taxon>
        <taxon>Trochodendrales</taxon>
        <taxon>Trochodendraceae</taxon>
        <taxon>Tetracentron</taxon>
    </lineage>
</organism>
<evidence type="ECO:0000256" key="7">
    <source>
        <dbReference type="ARBA" id="ARBA00039099"/>
    </source>
</evidence>
<feature type="region of interest" description="Disordered" evidence="10">
    <location>
        <begin position="993"/>
        <end position="1033"/>
    </location>
</feature>
<comment type="caution">
    <text evidence="11">The sequence shown here is derived from an EMBL/GenBank/DDBJ whole genome shotgun (WGS) entry which is preliminary data.</text>
</comment>
<dbReference type="SUPFAM" id="SSF53335">
    <property type="entry name" value="S-adenosyl-L-methionine-dependent methyltransferases"/>
    <property type="match status" value="1"/>
</dbReference>
<evidence type="ECO:0000256" key="10">
    <source>
        <dbReference type="SAM" id="MobiDB-lite"/>
    </source>
</evidence>
<dbReference type="Gene3D" id="3.30.56.70">
    <property type="entry name" value="N2,N2-dimethylguanosine tRNA methyltransferase, C-terminal domain"/>
    <property type="match status" value="1"/>
</dbReference>
<feature type="compositionally biased region" description="Basic and acidic residues" evidence="10">
    <location>
        <begin position="362"/>
        <end position="390"/>
    </location>
</feature>
<evidence type="ECO:0000256" key="9">
    <source>
        <dbReference type="PROSITE-ProRule" id="PRU00958"/>
    </source>
</evidence>
<keyword evidence="5 9" id="KW-0819">tRNA processing</keyword>
<keyword evidence="12" id="KW-1185">Reference proteome</keyword>
<sequence length="1033" mass="112137">MGSSGKLLEAGPTADAGSRSRPKSWSNLFSSNRTRLRGKELLYLQPSSIDGKSVTVWEEGESLDTREEALGEEPWSVVGGDRHVNIVSDGSAHGVGAAGPSSSGSGAPGTGSPDCSSPIRGNALVNLRDSMSLCDADRLIVVSGQPQSMVIVSNSPSVSAQVRHRVPAVAAGGGACSNDIMEIQHFWGSLGTLQLQDRPSMVNSSLGLGVDVNLEGSEEDLASSGPLVFGPHSPTSLSSLGLEAIVHDACGEEELNSHKKAKNKKNEDASVEVLEAILEGVAMENATHVEDLEVDFEGEEEDSIPLNPRLSSCRSPPPLLRYNPKTPSAFGDYVLRCDDESKCDSRSHRNSNPEKGNPSPLSREHTQQQRQREAHQLSDMGNEGRDKEQQKNSNNKSMSIDPNDYTIIKEGEAEILMHTKNEVFYNKTQVNNRDMSIAVMRIFISKCKEEHAAMLTKRMKTAQKVMNEASSGPMEEEETSESVLLSEKSNGNCEVQLEPSDELGDILEEPAEGKGRVELKPPRVLEVLISCIWGSLLGETILESIVVETGNPHRFCLSHLTYVGLLFVNTQALAASGLRALRYAREVEGIGQVLALDNDKVSVEACKRNIKFNGSVACSKVESHLADARIFMLTHPKEFDVVFRRYISLMPLHPEQRKRERLLHHLITNEMVDLDPYGSPSVFLDSAVQSVADGGMLMCTATDMAVLCGGNGEVCYSKYGSYPLRGKYCHEMALRILLACIEVLPYLSASAMKNTPLKLSYVYQCIGCDSFHLQCIGRTVSKNNSIRYLPGFGPVVPQECSDCGKKFNMGGPIWSAPIHDQEWVASILANVKSMKDKYPAYDRISAVLTTISEELPDVPLFVSLHSLCATLKCTSPSAVIFRSAVINAGYRISGTHVNPLGLKSDAPMDVIWDIMRCWVTTPLLSSLSKVKNHPIKAQSPDQSGSAILAKEPVLQANFARAVASLSKAQAKKVARFLPNPERHWGPKLRAGRQISSKHVSLLGPQAVNGSSGNGGGDEPDTKRQKIDGPTSTS</sequence>
<dbReference type="OrthoDB" id="6349953at2759"/>
<evidence type="ECO:0000256" key="1">
    <source>
        <dbReference type="ARBA" id="ARBA00022555"/>
    </source>
</evidence>
<accession>A0A835DGU6</accession>
<feature type="compositionally biased region" description="Low complexity" evidence="10">
    <location>
        <begin position="305"/>
        <end position="314"/>
    </location>
</feature>
<evidence type="ECO:0000313" key="12">
    <source>
        <dbReference type="Proteomes" id="UP000655225"/>
    </source>
</evidence>
<gene>
    <name evidence="11" type="ORF">HHK36_015519</name>
</gene>
<protein>
    <recommendedName>
        <fullName evidence="7">tRNA (guanine(26)-N(2))-dimethyltransferase</fullName>
        <ecNumber evidence="7">2.1.1.216</ecNumber>
    </recommendedName>
</protein>
<comment type="similarity">
    <text evidence="9">Belongs to the class I-like SAM-binding methyltransferase superfamily. Trm1 family.</text>
</comment>
<dbReference type="GO" id="GO:0002940">
    <property type="term" value="P:tRNA N2-guanine methylation"/>
    <property type="evidence" value="ECO:0007669"/>
    <property type="project" value="TreeGrafter"/>
</dbReference>
<keyword evidence="2 9" id="KW-0489">Methyltransferase</keyword>
<feature type="compositionally biased region" description="Polar residues" evidence="10">
    <location>
        <begin position="391"/>
        <end position="400"/>
    </location>
</feature>
<evidence type="ECO:0000256" key="4">
    <source>
        <dbReference type="ARBA" id="ARBA00022691"/>
    </source>
</evidence>
<comment type="catalytic activity">
    <reaction evidence="8">
        <text>guanosine(26) in tRNA + 2 S-adenosyl-L-methionine = N(2)-dimethylguanosine(26) in tRNA + 2 S-adenosyl-L-homocysteine + 2 H(+)</text>
        <dbReference type="Rhea" id="RHEA:43140"/>
        <dbReference type="Rhea" id="RHEA-COMP:10359"/>
        <dbReference type="Rhea" id="RHEA-COMP:10360"/>
        <dbReference type="ChEBI" id="CHEBI:15378"/>
        <dbReference type="ChEBI" id="CHEBI:57856"/>
        <dbReference type="ChEBI" id="CHEBI:59789"/>
        <dbReference type="ChEBI" id="CHEBI:74269"/>
        <dbReference type="ChEBI" id="CHEBI:74513"/>
        <dbReference type="EC" id="2.1.1.216"/>
    </reaction>
</comment>
<dbReference type="GO" id="GO:0000049">
    <property type="term" value="F:tRNA binding"/>
    <property type="evidence" value="ECO:0007669"/>
    <property type="project" value="UniProtKB-UniRule"/>
</dbReference>
<keyword evidence="3 9" id="KW-0808">Transferase</keyword>
<dbReference type="PROSITE" id="PS51626">
    <property type="entry name" value="SAM_MT_TRM1"/>
    <property type="match status" value="1"/>
</dbReference>
<feature type="region of interest" description="Disordered" evidence="10">
    <location>
        <begin position="88"/>
        <end position="115"/>
    </location>
</feature>
<evidence type="ECO:0000256" key="8">
    <source>
        <dbReference type="ARBA" id="ARBA00051897"/>
    </source>
</evidence>
<evidence type="ECO:0000313" key="11">
    <source>
        <dbReference type="EMBL" id="KAF8399649.1"/>
    </source>
</evidence>
<evidence type="ECO:0000256" key="3">
    <source>
        <dbReference type="ARBA" id="ARBA00022679"/>
    </source>
</evidence>
<dbReference type="GO" id="GO:0005634">
    <property type="term" value="C:nucleus"/>
    <property type="evidence" value="ECO:0007669"/>
    <property type="project" value="TreeGrafter"/>
</dbReference>
<dbReference type="InterPro" id="IPR029063">
    <property type="entry name" value="SAM-dependent_MTases_sf"/>
</dbReference>
<name>A0A835DGU6_TETSI</name>
<dbReference type="EC" id="2.1.1.216" evidence="7"/>
<feature type="compositionally biased region" description="Low complexity" evidence="10">
    <location>
        <begin position="90"/>
        <end position="113"/>
    </location>
</feature>
<dbReference type="PANTHER" id="PTHR10631">
    <property type="entry name" value="N 2 ,N 2 -DIMETHYLGUANOSINE TRNA METHYLTRANSFERASE"/>
    <property type="match status" value="1"/>
</dbReference>
<reference evidence="11 12" key="1">
    <citation type="submission" date="2020-04" db="EMBL/GenBank/DDBJ databases">
        <title>Plant Genome Project.</title>
        <authorList>
            <person name="Zhang R.-G."/>
        </authorList>
    </citation>
    <scope>NUCLEOTIDE SEQUENCE [LARGE SCALE GENOMIC DNA]</scope>
    <source>
        <strain evidence="11">YNK0</strain>
        <tissue evidence="11">Leaf</tissue>
    </source>
</reference>
<dbReference type="Proteomes" id="UP000655225">
    <property type="component" value="Unassembled WGS sequence"/>
</dbReference>
<dbReference type="InterPro" id="IPR002905">
    <property type="entry name" value="Trm1"/>
</dbReference>
<feature type="region of interest" description="Disordered" evidence="10">
    <location>
        <begin position="342"/>
        <end position="404"/>
    </location>
</feature>
<dbReference type="Pfam" id="PF02005">
    <property type="entry name" value="TRM"/>
    <property type="match status" value="3"/>
</dbReference>
<evidence type="ECO:0000256" key="2">
    <source>
        <dbReference type="ARBA" id="ARBA00022603"/>
    </source>
</evidence>
<evidence type="ECO:0000256" key="6">
    <source>
        <dbReference type="ARBA" id="ARBA00022884"/>
    </source>
</evidence>
<feature type="region of interest" description="Disordered" evidence="10">
    <location>
        <begin position="1"/>
        <end position="30"/>
    </location>
</feature>
<keyword evidence="4 9" id="KW-0949">S-adenosyl-L-methionine</keyword>
<feature type="region of interest" description="Disordered" evidence="10">
    <location>
        <begin position="297"/>
        <end position="326"/>
    </location>
</feature>
<proteinExistence type="inferred from homology"/>
<dbReference type="AlphaFoldDB" id="A0A835DGU6"/>
<dbReference type="EMBL" id="JABCRI010000010">
    <property type="protein sequence ID" value="KAF8399649.1"/>
    <property type="molecule type" value="Genomic_DNA"/>
</dbReference>
<dbReference type="PANTHER" id="PTHR10631:SF3">
    <property type="entry name" value="TRNA (GUANINE(26)-N(2))-DIMETHYLTRANSFERASE"/>
    <property type="match status" value="1"/>
</dbReference>
<dbReference type="GO" id="GO:0160104">
    <property type="term" value="F:tRNA (guanine(26)-N2)-dimethyltransferase activity"/>
    <property type="evidence" value="ECO:0007669"/>
    <property type="project" value="UniProtKB-EC"/>
</dbReference>
<keyword evidence="1 9" id="KW-0820">tRNA-binding</keyword>